<protein>
    <submittedName>
        <fullName evidence="1">Uncharacterized protein</fullName>
    </submittedName>
</protein>
<name>A0A1N7SQR6_9BURK</name>
<keyword evidence="2" id="KW-1185">Reference proteome</keyword>
<gene>
    <name evidence="1" type="ORF">BN2475_1770001</name>
</gene>
<accession>A0A1N7SQR6</accession>
<evidence type="ECO:0000313" key="2">
    <source>
        <dbReference type="Proteomes" id="UP000187012"/>
    </source>
</evidence>
<dbReference type="EMBL" id="CYGX02000177">
    <property type="protein sequence ID" value="SIT49769.1"/>
    <property type="molecule type" value="Genomic_DNA"/>
</dbReference>
<reference evidence="1 2" key="1">
    <citation type="submission" date="2016-12" db="EMBL/GenBank/DDBJ databases">
        <authorList>
            <person name="Song W.-J."/>
            <person name="Kurnit D.M."/>
        </authorList>
    </citation>
    <scope>NUCLEOTIDE SEQUENCE [LARGE SCALE GENOMIC DNA]</scope>
    <source>
        <strain evidence="1 2">STM7296</strain>
    </source>
</reference>
<organism evidence="1 2">
    <name type="scientific">Paraburkholderia ribeironis</name>
    <dbReference type="NCBI Taxonomy" id="1247936"/>
    <lineage>
        <taxon>Bacteria</taxon>
        <taxon>Pseudomonadati</taxon>
        <taxon>Pseudomonadota</taxon>
        <taxon>Betaproteobacteria</taxon>
        <taxon>Burkholderiales</taxon>
        <taxon>Burkholderiaceae</taxon>
        <taxon>Paraburkholderia</taxon>
    </lineage>
</organism>
<dbReference type="RefSeq" id="WP_174642110.1">
    <property type="nucleotide sequence ID" value="NZ_CYGX02000177.1"/>
</dbReference>
<evidence type="ECO:0000313" key="1">
    <source>
        <dbReference type="EMBL" id="SIT49769.1"/>
    </source>
</evidence>
<proteinExistence type="predicted"/>
<dbReference type="AlphaFoldDB" id="A0A1N7SQR6"/>
<dbReference type="Proteomes" id="UP000187012">
    <property type="component" value="Unassembled WGS sequence"/>
</dbReference>
<sequence length="224" mass="25846">MSASIKDQLYGVRKKVKHASKRLIKIPSEFTFNRGGVKYFDQVLSVLDWTIKDVQVEIDFTECDSANYQAVSLLVLYCWKLKQRGCSISFKLDHNGEQNGSRVWHMMGAHGLFAVTTDAKVNFKSNEHKPLFAIRNFDDFKSALATADEFTSSFGVEYQKTLRYVLSELLYNLLEHGKSDFTWKGRRFPTPGVLQFTWYEKVNELHFIVADIGIGVNRPRKYSH</sequence>